<dbReference type="SUPFAM" id="SSF55469">
    <property type="entry name" value="FMN-dependent nitroreductase-like"/>
    <property type="match status" value="1"/>
</dbReference>
<evidence type="ECO:0000259" key="2">
    <source>
        <dbReference type="Pfam" id="PF00881"/>
    </source>
</evidence>
<dbReference type="Pfam" id="PF22767">
    <property type="entry name" value="ThcOx"/>
    <property type="match status" value="1"/>
</dbReference>
<dbReference type="PANTHER" id="PTHR43745">
    <property type="entry name" value="NITROREDUCTASE MJ1384-RELATED"/>
    <property type="match status" value="1"/>
</dbReference>
<dbReference type="GO" id="GO:0016491">
    <property type="term" value="F:oxidoreductase activity"/>
    <property type="evidence" value="ECO:0007669"/>
    <property type="project" value="InterPro"/>
</dbReference>
<dbReference type="AlphaFoldDB" id="A0A918V8P3"/>
<sequence>MASDTPAVPLLAPDVAEGELWSLRDDVHLQEEDTCVLLGSRWGTVRIPRPAPVLRQALRRMELGPARLENVPGTDDLACRVGLLVALQRLGGLVVRSVGAPDGHSPLLSVVPTTADASLRPVPVPADVPLRLSRFATLRTDGDGWVLESPLSSFRVVLTRPEAGWLIASLGAPTTPRAAVARLPVSEPAAFTVLSYLVATGMVLSASGGAEPGGAGPGRAGSPGVGPGDAGPGGASSLGAGSPGAGELRFAEDDDPVLRPWSHHDLTFHWRSRPGRNDGVFGATYPMSGLQDAPPAVKPLPAGPRIALPEPVAVAGAGGTREPTLTEVLERRASVREHGSRPPTLGQLGELLHRGLRVRAAPDPHAGTPHTGTPDTGTPRAGTPDTGTPDTGTPDGRTPARANRPYPSGGACYELEFYLSVHRCEGLEPGVYYYAPAEHCLVRLPTSDALRRGVLTEAQTGAGMAALPDVLLTMTARFARVSWKYSGLAYALTLKHVGVVQQTLYLLTTALGLAGCAIGTGDTDQSARAFGLDWREESAVGEFTIGSLPDGADHAGRPT</sequence>
<keyword evidence="5" id="KW-1185">Reference proteome</keyword>
<feature type="region of interest" description="Disordered" evidence="1">
    <location>
        <begin position="360"/>
        <end position="405"/>
    </location>
</feature>
<accession>A0A918V8P3</accession>
<dbReference type="InterPro" id="IPR054488">
    <property type="entry name" value="ThcOx_dom2"/>
</dbReference>
<organism evidence="4 5">
    <name type="scientific">Streptomyces echinoruber</name>
    <dbReference type="NCBI Taxonomy" id="68898"/>
    <lineage>
        <taxon>Bacteria</taxon>
        <taxon>Bacillati</taxon>
        <taxon>Actinomycetota</taxon>
        <taxon>Actinomycetes</taxon>
        <taxon>Kitasatosporales</taxon>
        <taxon>Streptomycetaceae</taxon>
        <taxon>Streptomyces</taxon>
    </lineage>
</organism>
<feature type="region of interest" description="Disordered" evidence="1">
    <location>
        <begin position="210"/>
        <end position="250"/>
    </location>
</feature>
<name>A0A918V8P3_9ACTN</name>
<dbReference type="InterPro" id="IPR000415">
    <property type="entry name" value="Nitroreductase-like"/>
</dbReference>
<feature type="domain" description="Cyanobactin oxidase ThcOx second" evidence="3">
    <location>
        <begin position="130"/>
        <end position="180"/>
    </location>
</feature>
<dbReference type="CDD" id="cd02142">
    <property type="entry name" value="McbC_SagB-like_oxidoreductase"/>
    <property type="match status" value="1"/>
</dbReference>
<dbReference type="Proteomes" id="UP000623010">
    <property type="component" value="Unassembled WGS sequence"/>
</dbReference>
<dbReference type="Gene3D" id="3.40.109.10">
    <property type="entry name" value="NADH Oxidase"/>
    <property type="match status" value="1"/>
</dbReference>
<dbReference type="RefSeq" id="WP_190056965.1">
    <property type="nucleotide sequence ID" value="NZ_BMWH01000005.1"/>
</dbReference>
<feature type="compositionally biased region" description="Gly residues" evidence="1">
    <location>
        <begin position="210"/>
        <end position="244"/>
    </location>
</feature>
<comment type="caution">
    <text evidence="4">The sequence shown here is derived from an EMBL/GenBank/DDBJ whole genome shotgun (WGS) entry which is preliminary data.</text>
</comment>
<proteinExistence type="predicted"/>
<evidence type="ECO:0000256" key="1">
    <source>
        <dbReference type="SAM" id="MobiDB-lite"/>
    </source>
</evidence>
<feature type="domain" description="Nitroreductase" evidence="2">
    <location>
        <begin position="330"/>
        <end position="546"/>
    </location>
</feature>
<dbReference type="Pfam" id="PF00881">
    <property type="entry name" value="Nitroreductase"/>
    <property type="match status" value="1"/>
</dbReference>
<evidence type="ECO:0000259" key="3">
    <source>
        <dbReference type="Pfam" id="PF22767"/>
    </source>
</evidence>
<reference evidence="4" key="2">
    <citation type="submission" date="2020-09" db="EMBL/GenBank/DDBJ databases">
        <authorList>
            <person name="Sun Q."/>
            <person name="Ohkuma M."/>
        </authorList>
    </citation>
    <scope>NUCLEOTIDE SEQUENCE</scope>
    <source>
        <strain evidence="4">JCM 5016</strain>
    </source>
</reference>
<gene>
    <name evidence="4" type="ORF">GCM10010389_19650</name>
</gene>
<dbReference type="InterPro" id="IPR020051">
    <property type="entry name" value="SagB-type_dehydrogenase"/>
</dbReference>
<evidence type="ECO:0000313" key="5">
    <source>
        <dbReference type="Proteomes" id="UP000623010"/>
    </source>
</evidence>
<evidence type="ECO:0000313" key="4">
    <source>
        <dbReference type="EMBL" id="GGZ81870.1"/>
    </source>
</evidence>
<reference evidence="4" key="1">
    <citation type="journal article" date="2014" name="Int. J. Syst. Evol. Microbiol.">
        <title>Complete genome sequence of Corynebacterium casei LMG S-19264T (=DSM 44701T), isolated from a smear-ripened cheese.</title>
        <authorList>
            <consortium name="US DOE Joint Genome Institute (JGI-PGF)"/>
            <person name="Walter F."/>
            <person name="Albersmeier A."/>
            <person name="Kalinowski J."/>
            <person name="Ruckert C."/>
        </authorList>
    </citation>
    <scope>NUCLEOTIDE SEQUENCE</scope>
    <source>
        <strain evidence="4">JCM 5016</strain>
    </source>
</reference>
<dbReference type="InterPro" id="IPR029479">
    <property type="entry name" value="Nitroreductase"/>
</dbReference>
<dbReference type="InterPro" id="IPR052544">
    <property type="entry name" value="Bacteriocin_Proc_Enz"/>
</dbReference>
<dbReference type="PANTHER" id="PTHR43745:SF2">
    <property type="entry name" value="NITROREDUCTASE MJ1384-RELATED"/>
    <property type="match status" value="1"/>
</dbReference>
<dbReference type="EMBL" id="BMWH01000005">
    <property type="protein sequence ID" value="GGZ81870.1"/>
    <property type="molecule type" value="Genomic_DNA"/>
</dbReference>
<evidence type="ECO:0008006" key="6">
    <source>
        <dbReference type="Google" id="ProtNLM"/>
    </source>
</evidence>
<dbReference type="NCBIfam" id="TIGR03605">
    <property type="entry name" value="antibiot_sagB"/>
    <property type="match status" value="1"/>
</dbReference>
<protein>
    <recommendedName>
        <fullName evidence="6">Nitroreductase domain-containing protein</fullName>
    </recommendedName>
</protein>
<feature type="compositionally biased region" description="Low complexity" evidence="1">
    <location>
        <begin position="363"/>
        <end position="400"/>
    </location>
</feature>